<evidence type="ECO:0000256" key="1">
    <source>
        <dbReference type="ARBA" id="ARBA00004496"/>
    </source>
</evidence>
<keyword evidence="4" id="KW-0143">Chaperone</keyword>
<evidence type="ECO:0000256" key="5">
    <source>
        <dbReference type="SAM" id="MobiDB-lite"/>
    </source>
</evidence>
<accession>W7J9P3</accession>
<dbReference type="STRING" id="909613.UO65_1938"/>
<keyword evidence="3" id="KW-0963">Cytoplasm</keyword>
<evidence type="ECO:0008006" key="8">
    <source>
        <dbReference type="Google" id="ProtNLM"/>
    </source>
</evidence>
<comment type="similarity">
    <text evidence="2">Belongs to the EspG family.</text>
</comment>
<gene>
    <name evidence="6" type="ORF">UO65_1938</name>
</gene>
<evidence type="ECO:0000313" key="7">
    <source>
        <dbReference type="Proteomes" id="UP000019277"/>
    </source>
</evidence>
<organism evidence="6 7">
    <name type="scientific">Actinokineospora spheciospongiae</name>
    <dbReference type="NCBI Taxonomy" id="909613"/>
    <lineage>
        <taxon>Bacteria</taxon>
        <taxon>Bacillati</taxon>
        <taxon>Actinomycetota</taxon>
        <taxon>Actinomycetes</taxon>
        <taxon>Pseudonocardiales</taxon>
        <taxon>Pseudonocardiaceae</taxon>
        <taxon>Actinokineospora</taxon>
    </lineage>
</organism>
<dbReference type="Proteomes" id="UP000019277">
    <property type="component" value="Unassembled WGS sequence"/>
</dbReference>
<comment type="subcellular location">
    <subcellularLocation>
        <location evidence="1">Cytoplasm</location>
    </subcellularLocation>
</comment>
<dbReference type="InterPro" id="IPR025734">
    <property type="entry name" value="EspG"/>
</dbReference>
<comment type="caution">
    <text evidence="6">The sequence shown here is derived from an EMBL/GenBank/DDBJ whole genome shotgun (WGS) entry which is preliminary data.</text>
</comment>
<protein>
    <recommendedName>
        <fullName evidence="8">ESX secretion-associated protein EspG</fullName>
    </recommendedName>
</protein>
<dbReference type="eggNOG" id="ENOG5031RJ5">
    <property type="taxonomic scope" value="Bacteria"/>
</dbReference>
<evidence type="ECO:0000256" key="3">
    <source>
        <dbReference type="ARBA" id="ARBA00022490"/>
    </source>
</evidence>
<evidence type="ECO:0000256" key="2">
    <source>
        <dbReference type="ARBA" id="ARBA00006411"/>
    </source>
</evidence>
<feature type="compositionally biased region" description="Polar residues" evidence="5">
    <location>
        <begin position="133"/>
        <end position="151"/>
    </location>
</feature>
<feature type="region of interest" description="Disordered" evidence="5">
    <location>
        <begin position="132"/>
        <end position="162"/>
    </location>
</feature>
<evidence type="ECO:0000256" key="4">
    <source>
        <dbReference type="ARBA" id="ARBA00023186"/>
    </source>
</evidence>
<dbReference type="AlphaFoldDB" id="W7J9P3"/>
<reference evidence="6 7" key="1">
    <citation type="journal article" date="2014" name="Genome Announc.">
        <title>Draft Genome Sequence of the Antitrypanosomally Active Sponge-Associated Bacterium Actinokineospora sp. Strain EG49.</title>
        <authorList>
            <person name="Harjes J."/>
            <person name="Ryu T."/>
            <person name="Abdelmohsen U.R."/>
            <person name="Moitinho-Silva L."/>
            <person name="Horn H."/>
            <person name="Ravasi T."/>
            <person name="Hentschel U."/>
        </authorList>
    </citation>
    <scope>NUCLEOTIDE SEQUENCE [LARGE SCALE GENOMIC DNA]</scope>
    <source>
        <strain evidence="6 7">EG49</strain>
    </source>
</reference>
<dbReference type="Pfam" id="PF14011">
    <property type="entry name" value="ESX-1_EspG"/>
    <property type="match status" value="1"/>
</dbReference>
<keyword evidence="7" id="KW-1185">Reference proteome</keyword>
<evidence type="ECO:0000313" key="6">
    <source>
        <dbReference type="EMBL" id="EWC62744.1"/>
    </source>
</evidence>
<dbReference type="EMBL" id="AYXG01000072">
    <property type="protein sequence ID" value="EWC62744.1"/>
    <property type="molecule type" value="Genomic_DNA"/>
</dbReference>
<proteinExistence type="inferred from homology"/>
<name>W7J9P3_9PSEU</name>
<sequence>MECSLAELDALGSALDLPVWRFPFTTPVFGGLGRAELFAAVNTSLSRRGLIHRDRFDPDLEAALRLYATGRVSVAVNGMAGAKQVTALAVLDGTRGVLAVLRDERVAFHPLPAERVARAVVDTVPPLPAGPGTSVTVSDAPAAQQSPTTVLQRARPPGDRAGHDLHAARRILARPRRGGGAFLISTRGKPAQPDPSEAISWVDTDVGRYAVTTATGRDGRRHVTYLPADHARLEREIQRTLAEFT</sequence>